<evidence type="ECO:0000259" key="1">
    <source>
        <dbReference type="Pfam" id="PF14706"/>
    </source>
</evidence>
<dbReference type="RefSeq" id="WP_369726239.1">
    <property type="nucleotide sequence ID" value="NZ_CP165734.1"/>
</dbReference>
<dbReference type="EMBL" id="CP165734">
    <property type="protein sequence ID" value="XDV60894.1"/>
    <property type="molecule type" value="Genomic_DNA"/>
</dbReference>
<dbReference type="InterPro" id="IPR012337">
    <property type="entry name" value="RNaseH-like_sf"/>
</dbReference>
<dbReference type="NCBIfam" id="NF033590">
    <property type="entry name" value="transpos_IS4_3"/>
    <property type="match status" value="1"/>
</dbReference>
<accession>A0AB39XUJ2</accession>
<gene>
    <name evidence="2" type="ORF">AB8Z38_17330</name>
</gene>
<dbReference type="AlphaFoldDB" id="A0AB39XUJ2"/>
<proteinExistence type="predicted"/>
<evidence type="ECO:0000313" key="2">
    <source>
        <dbReference type="EMBL" id="XDV60894.1"/>
    </source>
</evidence>
<dbReference type="PANTHER" id="PTHR37319">
    <property type="entry name" value="TRANSPOSASE"/>
    <property type="match status" value="1"/>
</dbReference>
<feature type="domain" description="Transposase Tn5-like N-terminal" evidence="1">
    <location>
        <begin position="16"/>
        <end position="74"/>
    </location>
</feature>
<dbReference type="PANTHER" id="PTHR37319:SF1">
    <property type="entry name" value="TRANSPOSASE TN5 DIMERISATION DOMAIN-CONTAINING PROTEIN"/>
    <property type="match status" value="1"/>
</dbReference>
<dbReference type="InterPro" id="IPR038215">
    <property type="entry name" value="TN5-like_N_sf"/>
</dbReference>
<dbReference type="InterPro" id="IPR054836">
    <property type="entry name" value="Tn5_transposase"/>
</dbReference>
<dbReference type="Pfam" id="PF14706">
    <property type="entry name" value="Tnp_DNA_bind"/>
    <property type="match status" value="1"/>
</dbReference>
<dbReference type="Gene3D" id="1.10.740.10">
    <property type="entry name" value="Transferase Inhibitor Protein From Tn5, Chain"/>
    <property type="match status" value="1"/>
</dbReference>
<dbReference type="Gene3D" id="1.10.246.40">
    <property type="entry name" value="Tn5 transposase, domain 1"/>
    <property type="match status" value="1"/>
</dbReference>
<dbReference type="InterPro" id="IPR014735">
    <property type="entry name" value="Transposase_Tn5-like_N"/>
</dbReference>
<name>A0AB39XUJ2_9BRAD</name>
<dbReference type="SUPFAM" id="SSF53098">
    <property type="entry name" value="Ribonuclease H-like"/>
    <property type="match status" value="1"/>
</dbReference>
<dbReference type="InterPro" id="IPR014737">
    <property type="entry name" value="Transposase_Tn5-like_C"/>
</dbReference>
<organism evidence="2">
    <name type="scientific">Bradyrhizobium sp. LLZ17</name>
    <dbReference type="NCBI Taxonomy" id="3239388"/>
    <lineage>
        <taxon>Bacteria</taxon>
        <taxon>Pseudomonadati</taxon>
        <taxon>Pseudomonadota</taxon>
        <taxon>Alphaproteobacteria</taxon>
        <taxon>Hyphomicrobiales</taxon>
        <taxon>Nitrobacteraceae</taxon>
        <taxon>Bradyrhizobium</taxon>
    </lineage>
</organism>
<dbReference type="Gene3D" id="3.90.350.10">
    <property type="entry name" value="Transposase Inhibitor Protein From Tn5, Chain A, domain 1"/>
    <property type="match status" value="1"/>
</dbReference>
<reference evidence="2" key="1">
    <citation type="submission" date="2024-08" db="EMBL/GenBank/DDBJ databases">
        <authorList>
            <person name="Chaddad Z."/>
            <person name="Lamrabet M."/>
            <person name="Bouhnik O."/>
            <person name="Alami S."/>
            <person name="Wipf D."/>
            <person name="Courty P.E."/>
            <person name="Missbah El Idrissi M."/>
        </authorList>
    </citation>
    <scope>NUCLEOTIDE SEQUENCE</scope>
    <source>
        <strain evidence="2">LLZ17</strain>
    </source>
</reference>
<protein>
    <submittedName>
        <fullName evidence="2">IS4 family transposase</fullName>
    </submittedName>
</protein>
<sequence>MSFVGQPGCGAESAVEHWTEREIDKAAFNDARLGQRFGELLKQIGDGMGGSIPLACQDSASTKAAYRFFANERVEEADILSGHFAATRTRYDDCTGPILLIQDTTEFSYQRANTSAIGLTKSVNSGRDKDGRWRHHTVCGMLMHSSLAVTVEGLPLGLAAVKFWTRKKFKGTAQLKKKINPTRVPIEKKESVRRLDNLRQSIERLGQPAPCIHIGDRESDIYELYCLTQELGAHFLVRACVDRLAGDGGHTICDRDGRNQRQRLALHRRAQHKGETTKAALEIKFKRIAVLPPIGKQKRYPALDLTIIHANERGTPQGRKPIEWKLITDLAVRSRSEVIEKINWYAMRWKIEVFHKILKSGCKAEDSKLRTAERLANLMAVFCILSWRVLWLTMLNRIAPDASPKLALTDTEIALLDRLISGASHRRCRSGTLAFYLTKLARLGGYLARAAIRPPEMLSSGADSPDSLISKSAPKSERPEMWVIESFVVRVRLLRTSEAPFVNCFVVGKSTQ</sequence>
<dbReference type="InterPro" id="IPR047768">
    <property type="entry name" value="Tn5p-like"/>
</dbReference>